<dbReference type="OrthoDB" id="9777638at2"/>
<dbReference type="Gene3D" id="3.40.50.150">
    <property type="entry name" value="Vaccinia Virus protein VP39"/>
    <property type="match status" value="1"/>
</dbReference>
<dbReference type="STRING" id="1428644.BIV57_21160"/>
<evidence type="ECO:0000313" key="2">
    <source>
        <dbReference type="EMBL" id="OIV35508.1"/>
    </source>
</evidence>
<protein>
    <submittedName>
        <fullName evidence="2">Methyltransferase</fullName>
    </submittedName>
</protein>
<name>A0A1J7C1Q0_9ACTN</name>
<dbReference type="GO" id="GO:0008757">
    <property type="term" value="F:S-adenosylmethionine-dependent methyltransferase activity"/>
    <property type="evidence" value="ECO:0007669"/>
    <property type="project" value="InterPro"/>
</dbReference>
<comment type="caution">
    <text evidence="2">The sequence shown here is derived from an EMBL/GenBank/DDBJ whole genome shotgun (WGS) entry which is preliminary data.</text>
</comment>
<dbReference type="GO" id="GO:0017000">
    <property type="term" value="P:antibiotic biosynthetic process"/>
    <property type="evidence" value="ECO:0007669"/>
    <property type="project" value="UniProtKB-ARBA"/>
</dbReference>
<dbReference type="GO" id="GO:0032259">
    <property type="term" value="P:methylation"/>
    <property type="evidence" value="ECO:0007669"/>
    <property type="project" value="UniProtKB-KW"/>
</dbReference>
<dbReference type="Proteomes" id="UP000243342">
    <property type="component" value="Unassembled WGS sequence"/>
</dbReference>
<dbReference type="InterPro" id="IPR013216">
    <property type="entry name" value="Methyltransf_11"/>
</dbReference>
<dbReference type="EMBL" id="MLCF01000146">
    <property type="protein sequence ID" value="OIV35508.1"/>
    <property type="molecule type" value="Genomic_DNA"/>
</dbReference>
<accession>A0A1J7C1Q0</accession>
<reference evidence="2 3" key="1">
    <citation type="submission" date="2016-10" db="EMBL/GenBank/DDBJ databases">
        <title>Genome sequence of Streptomyces gilvigriseus MUSC 26.</title>
        <authorList>
            <person name="Lee L.-H."/>
            <person name="Ser H.-L."/>
        </authorList>
    </citation>
    <scope>NUCLEOTIDE SEQUENCE [LARGE SCALE GENOMIC DNA]</scope>
    <source>
        <strain evidence="2 3">MUSC 26</strain>
    </source>
</reference>
<feature type="domain" description="Methyltransferase type 11" evidence="1">
    <location>
        <begin position="58"/>
        <end position="160"/>
    </location>
</feature>
<dbReference type="InterPro" id="IPR029063">
    <property type="entry name" value="SAM-dependent_MTases_sf"/>
</dbReference>
<sequence length="295" mass="30991">MEKTGKTGRIVNTEQAEAWNGREGEHWAAHRTRWDDVNEGLTAPLLDAARVGPGDAVLDIGCGGGRTTRAAARRAAAGGAGGRALGVDLSAPMLAEARAAARREQLADVAFEQGDAQVHPLPEGAFDAAVSRHGVMFFADPVAAFGNIRRALRAGGRLAFACAAPVERNAWFRPVAVLAGFLDEEAGFGVPGGPGMFSLAEPDRIREVLDGAGFAGLDLRPLVTEGVWGRDAEDAAAFLLASGPGGHLLERIPEAARDEARRAFTASLRGFERDGAVRMESTAWLVTARNPGPPR</sequence>
<dbReference type="CDD" id="cd02440">
    <property type="entry name" value="AdoMet_MTases"/>
    <property type="match status" value="1"/>
</dbReference>
<dbReference type="SUPFAM" id="SSF53335">
    <property type="entry name" value="S-adenosyl-L-methionine-dependent methyltransferases"/>
    <property type="match status" value="1"/>
</dbReference>
<dbReference type="Pfam" id="PF08241">
    <property type="entry name" value="Methyltransf_11"/>
    <property type="match status" value="1"/>
</dbReference>
<organism evidence="2 3">
    <name type="scientific">Mangrovactinospora gilvigrisea</name>
    <dbReference type="NCBI Taxonomy" id="1428644"/>
    <lineage>
        <taxon>Bacteria</taxon>
        <taxon>Bacillati</taxon>
        <taxon>Actinomycetota</taxon>
        <taxon>Actinomycetes</taxon>
        <taxon>Kitasatosporales</taxon>
        <taxon>Streptomycetaceae</taxon>
        <taxon>Mangrovactinospora</taxon>
    </lineage>
</organism>
<proteinExistence type="predicted"/>
<keyword evidence="2" id="KW-0808">Transferase</keyword>
<keyword evidence="2" id="KW-0489">Methyltransferase</keyword>
<gene>
    <name evidence="2" type="ORF">BIV57_21160</name>
</gene>
<evidence type="ECO:0000259" key="1">
    <source>
        <dbReference type="Pfam" id="PF08241"/>
    </source>
</evidence>
<dbReference type="PANTHER" id="PTHR43861">
    <property type="entry name" value="TRANS-ACONITATE 2-METHYLTRANSFERASE-RELATED"/>
    <property type="match status" value="1"/>
</dbReference>
<dbReference type="RefSeq" id="WP_071658528.1">
    <property type="nucleotide sequence ID" value="NZ_MLCF01000146.1"/>
</dbReference>
<dbReference type="AlphaFoldDB" id="A0A1J7C1Q0"/>
<dbReference type="PANTHER" id="PTHR43861:SF1">
    <property type="entry name" value="TRANS-ACONITATE 2-METHYLTRANSFERASE"/>
    <property type="match status" value="1"/>
</dbReference>
<evidence type="ECO:0000313" key="3">
    <source>
        <dbReference type="Proteomes" id="UP000243342"/>
    </source>
</evidence>
<keyword evidence="3" id="KW-1185">Reference proteome</keyword>